<comment type="subcellular location">
    <subcellularLocation>
        <location evidence="1">Cell membrane</location>
        <topology evidence="1">Single-pass membrane protein</topology>
    </subcellularLocation>
    <subcellularLocation>
        <location evidence="7">Cell membrane</location>
        <topology evidence="7">Single-pass type II membrane protein</topology>
    </subcellularLocation>
</comment>
<dbReference type="EMBL" id="FUXE01000005">
    <property type="protein sequence ID" value="SJZ60500.1"/>
    <property type="molecule type" value="Genomic_DNA"/>
</dbReference>
<comment type="similarity">
    <text evidence="2 7">Belongs to the ExbD/TolR family.</text>
</comment>
<dbReference type="GO" id="GO:0015031">
    <property type="term" value="P:protein transport"/>
    <property type="evidence" value="ECO:0007669"/>
    <property type="project" value="UniProtKB-KW"/>
</dbReference>
<evidence type="ECO:0000256" key="6">
    <source>
        <dbReference type="ARBA" id="ARBA00023136"/>
    </source>
</evidence>
<evidence type="ECO:0000256" key="1">
    <source>
        <dbReference type="ARBA" id="ARBA00004162"/>
    </source>
</evidence>
<evidence type="ECO:0000256" key="2">
    <source>
        <dbReference type="ARBA" id="ARBA00005811"/>
    </source>
</evidence>
<dbReference type="OrthoDB" id="9801500at2"/>
<evidence type="ECO:0000256" key="7">
    <source>
        <dbReference type="RuleBase" id="RU003879"/>
    </source>
</evidence>
<evidence type="ECO:0000313" key="9">
    <source>
        <dbReference type="Proteomes" id="UP000190121"/>
    </source>
</evidence>
<dbReference type="AlphaFoldDB" id="A0A1T4M0G7"/>
<keyword evidence="4 7" id="KW-0812">Transmembrane</keyword>
<keyword evidence="9" id="KW-1185">Reference proteome</keyword>
<dbReference type="Proteomes" id="UP000190121">
    <property type="component" value="Unassembled WGS sequence"/>
</dbReference>
<reference evidence="9" key="1">
    <citation type="submission" date="2017-02" db="EMBL/GenBank/DDBJ databases">
        <authorList>
            <person name="Varghese N."/>
            <person name="Submissions S."/>
        </authorList>
    </citation>
    <scope>NUCLEOTIDE SEQUENCE [LARGE SCALE GENOMIC DNA]</scope>
    <source>
        <strain evidence="9">ATCC 51356</strain>
    </source>
</reference>
<dbReference type="STRING" id="29524.SAMN02745171_00585"/>
<dbReference type="RefSeq" id="WP_078736550.1">
    <property type="nucleotide sequence ID" value="NZ_FUXE01000005.1"/>
</dbReference>
<organism evidence="8 9">
    <name type="scientific">Porphyromonas circumdentaria</name>
    <dbReference type="NCBI Taxonomy" id="29524"/>
    <lineage>
        <taxon>Bacteria</taxon>
        <taxon>Pseudomonadati</taxon>
        <taxon>Bacteroidota</taxon>
        <taxon>Bacteroidia</taxon>
        <taxon>Bacteroidales</taxon>
        <taxon>Porphyromonadaceae</taxon>
        <taxon>Porphyromonas</taxon>
    </lineage>
</organism>
<evidence type="ECO:0000313" key="8">
    <source>
        <dbReference type="EMBL" id="SJZ60500.1"/>
    </source>
</evidence>
<gene>
    <name evidence="8" type="ORF">SAMN02745171_00585</name>
</gene>
<evidence type="ECO:0000256" key="3">
    <source>
        <dbReference type="ARBA" id="ARBA00022475"/>
    </source>
</evidence>
<proteinExistence type="inferred from homology"/>
<dbReference type="GO" id="GO:0022857">
    <property type="term" value="F:transmembrane transporter activity"/>
    <property type="evidence" value="ECO:0007669"/>
    <property type="project" value="InterPro"/>
</dbReference>
<dbReference type="PANTHER" id="PTHR30558:SF3">
    <property type="entry name" value="BIOPOLYMER TRANSPORT PROTEIN EXBD-RELATED"/>
    <property type="match status" value="1"/>
</dbReference>
<evidence type="ECO:0000256" key="5">
    <source>
        <dbReference type="ARBA" id="ARBA00022989"/>
    </source>
</evidence>
<protein>
    <submittedName>
        <fullName evidence="8">Biopolymer transport protein ExbD</fullName>
    </submittedName>
</protein>
<keyword evidence="6" id="KW-0472">Membrane</keyword>
<keyword evidence="7" id="KW-0653">Protein transport</keyword>
<evidence type="ECO:0000256" key="4">
    <source>
        <dbReference type="ARBA" id="ARBA00022692"/>
    </source>
</evidence>
<dbReference type="PANTHER" id="PTHR30558">
    <property type="entry name" value="EXBD MEMBRANE COMPONENT OF PMF-DRIVEN MACROMOLECULE IMPORT SYSTEM"/>
    <property type="match status" value="1"/>
</dbReference>
<dbReference type="Pfam" id="PF02472">
    <property type="entry name" value="ExbD"/>
    <property type="match status" value="1"/>
</dbReference>
<sequence length="202" mass="23501">MAKTKKKVPSINGSSMADISFILLIFFLITTSMDTDKGIKRRLPPLVPKEEQRQDIEINDRNIMQLLVNRRDQIAILKKSKAGDRTIIVHIDELKNRVKEFIVNPRNKPELPEKEVRNIEGLGRIEVTTSSYAISLKNEVETSYQMYINVQNEILKAYNEVWDEFARAYFRTSYKELSVEKQKLVLEAYPMHVSEMPLSNLK</sequence>
<accession>A0A1T4M0G7</accession>
<keyword evidence="7" id="KW-0813">Transport</keyword>
<keyword evidence="3" id="KW-1003">Cell membrane</keyword>
<name>A0A1T4M0G7_9PORP</name>
<keyword evidence="5" id="KW-1133">Transmembrane helix</keyword>
<dbReference type="GO" id="GO:0005886">
    <property type="term" value="C:plasma membrane"/>
    <property type="evidence" value="ECO:0007669"/>
    <property type="project" value="UniProtKB-SubCell"/>
</dbReference>
<dbReference type="InterPro" id="IPR003400">
    <property type="entry name" value="ExbD"/>
</dbReference>